<dbReference type="EMBL" id="LCWV01000005">
    <property type="protein sequence ID" value="PWI72711.1"/>
    <property type="molecule type" value="Genomic_DNA"/>
</dbReference>
<dbReference type="InterPro" id="IPR016181">
    <property type="entry name" value="Acyl_CoA_acyltransferase"/>
</dbReference>
<accession>A0A2U3EDW3</accession>
<dbReference type="PANTHER" id="PTHR43415:SF3">
    <property type="entry name" value="GNAT-FAMILY ACETYLTRANSFERASE"/>
    <property type="match status" value="1"/>
</dbReference>
<dbReference type="Proteomes" id="UP000245956">
    <property type="component" value="Unassembled WGS sequence"/>
</dbReference>
<dbReference type="PANTHER" id="PTHR43415">
    <property type="entry name" value="SPERMIDINE N(1)-ACETYLTRANSFERASE"/>
    <property type="match status" value="1"/>
</dbReference>
<organism evidence="2 3">
    <name type="scientific">Purpureocillium lilacinum</name>
    <name type="common">Paecilomyces lilacinus</name>
    <dbReference type="NCBI Taxonomy" id="33203"/>
    <lineage>
        <taxon>Eukaryota</taxon>
        <taxon>Fungi</taxon>
        <taxon>Dikarya</taxon>
        <taxon>Ascomycota</taxon>
        <taxon>Pezizomycotina</taxon>
        <taxon>Sordariomycetes</taxon>
        <taxon>Hypocreomycetidae</taxon>
        <taxon>Hypocreales</taxon>
        <taxon>Ophiocordycipitaceae</taxon>
        <taxon>Purpureocillium</taxon>
    </lineage>
</organism>
<name>A0A2U3EDW3_PURLI</name>
<dbReference type="PROSITE" id="PS51186">
    <property type="entry name" value="GNAT"/>
    <property type="match status" value="1"/>
</dbReference>
<sequence length="318" mass="35559">MDTKDSTSDLIHAFRSERLQYRKADETDADYKAIIAKVEQDPVTQALASPAILQPRRQKELDQYAENLARSLLGVTICLLPEEATRFRAQSGVEVDEDGVNSQIVIGVMALGGGGIPPSVAHHRTAALGIRIASPYQNRGYGREALNWMLDWAFRHAALHTVSITAASFNPRGIHLYQELGFSLEGRRRETIWFNRGWHDELEFGMTEREWEERVGSVDPVGTVEPPGIKLKSWQSQRIPASVEPSWTNQWLRACGCYPDECAGELILPPPASSFRRDVPPPTTHLVDAIRSKTFDFTPAAGQIHLRVVSRRIEATIP</sequence>
<evidence type="ECO:0000259" key="1">
    <source>
        <dbReference type="PROSITE" id="PS51186"/>
    </source>
</evidence>
<dbReference type="Gene3D" id="3.40.630.30">
    <property type="match status" value="1"/>
</dbReference>
<dbReference type="GO" id="GO:0016747">
    <property type="term" value="F:acyltransferase activity, transferring groups other than amino-acyl groups"/>
    <property type="evidence" value="ECO:0007669"/>
    <property type="project" value="InterPro"/>
</dbReference>
<gene>
    <name evidence="2" type="ORF">PCL_09726</name>
</gene>
<evidence type="ECO:0000313" key="3">
    <source>
        <dbReference type="Proteomes" id="UP000245956"/>
    </source>
</evidence>
<protein>
    <recommendedName>
        <fullName evidence="1">N-acetyltransferase domain-containing protein</fullName>
    </recommendedName>
</protein>
<feature type="domain" description="N-acetyltransferase" evidence="1">
    <location>
        <begin position="51"/>
        <end position="207"/>
    </location>
</feature>
<dbReference type="SUPFAM" id="SSF55729">
    <property type="entry name" value="Acyl-CoA N-acyltransferases (Nat)"/>
    <property type="match status" value="1"/>
</dbReference>
<dbReference type="InterPro" id="IPR000182">
    <property type="entry name" value="GNAT_dom"/>
</dbReference>
<evidence type="ECO:0000313" key="2">
    <source>
        <dbReference type="EMBL" id="PWI72711.1"/>
    </source>
</evidence>
<dbReference type="AlphaFoldDB" id="A0A2U3EDW3"/>
<proteinExistence type="predicted"/>
<comment type="caution">
    <text evidence="2">The sequence shown here is derived from an EMBL/GenBank/DDBJ whole genome shotgun (WGS) entry which is preliminary data.</text>
</comment>
<reference evidence="2 3" key="1">
    <citation type="journal article" date="2016" name="Front. Microbiol.">
        <title>Genome and transcriptome sequences reveal the specific parasitism of the nematophagous Purpureocillium lilacinum 36-1.</title>
        <authorList>
            <person name="Xie J."/>
            <person name="Li S."/>
            <person name="Mo C."/>
            <person name="Xiao X."/>
            <person name="Peng D."/>
            <person name="Wang G."/>
            <person name="Xiao Y."/>
        </authorList>
    </citation>
    <scope>NUCLEOTIDE SEQUENCE [LARGE SCALE GENOMIC DNA]</scope>
    <source>
        <strain evidence="2 3">36-1</strain>
    </source>
</reference>
<dbReference type="Pfam" id="PF13302">
    <property type="entry name" value="Acetyltransf_3"/>
    <property type="match status" value="1"/>
</dbReference>